<feature type="active site" evidence="1">
    <location>
        <position position="46"/>
    </location>
</feature>
<keyword evidence="3" id="KW-1185">Reference proteome</keyword>
<sequence length="225" mass="23932">MSVDVAVVRVFTNAAGEFGNALGIVDAAAVPLSDRQSLAAHLGFSETIFVELPGGNTTTRAQIFTPATELPFAGHPTVGLGWWLSELGFAVDAIDVPAGRVEVTRTNGLTKIRARADWATDFTFHDLASAAEVEALDPARFTDALHYAWAWTDEAAGAIRSRMFAPVLGIREDEATGAAAVRITALLERDLTITQGLGSQIFTDYAADGWVHVGGRSVAERTFSV</sequence>
<accession>A0A934NUB4</accession>
<comment type="caution">
    <text evidence="2">The sequence shown here is derived from an EMBL/GenBank/DDBJ whole genome shotgun (WGS) entry which is preliminary data.</text>
</comment>
<dbReference type="AlphaFoldDB" id="A0A934NUB4"/>
<reference evidence="2" key="1">
    <citation type="submission" date="2020-12" db="EMBL/GenBank/DDBJ databases">
        <title>Antrihabitans popcorni sp. nov. and Antrihabitans auranticaus sp. nov., isolated from a larva cave.</title>
        <authorList>
            <person name="Lee S.D."/>
            <person name="Kim I.S."/>
        </authorList>
    </citation>
    <scope>NUCLEOTIDE SEQUENCE</scope>
    <source>
        <strain evidence="2">YC3-6</strain>
    </source>
</reference>
<dbReference type="Pfam" id="PF02567">
    <property type="entry name" value="PhzC-PhzF"/>
    <property type="match status" value="2"/>
</dbReference>
<dbReference type="Proteomes" id="UP000655868">
    <property type="component" value="Unassembled WGS sequence"/>
</dbReference>
<organism evidence="2 3">
    <name type="scientific">Antrihabitans stalagmiti</name>
    <dbReference type="NCBI Taxonomy" id="2799499"/>
    <lineage>
        <taxon>Bacteria</taxon>
        <taxon>Bacillati</taxon>
        <taxon>Actinomycetota</taxon>
        <taxon>Actinomycetes</taxon>
        <taxon>Mycobacteriales</taxon>
        <taxon>Nocardiaceae</taxon>
        <taxon>Antrihabitans</taxon>
    </lineage>
</organism>
<name>A0A934NUB4_9NOCA</name>
<dbReference type="EMBL" id="JAEMNV010000007">
    <property type="protein sequence ID" value="MBJ8341434.1"/>
    <property type="molecule type" value="Genomic_DNA"/>
</dbReference>
<dbReference type="RefSeq" id="WP_199706309.1">
    <property type="nucleotide sequence ID" value="NZ_JAEMNV010000007.1"/>
</dbReference>
<dbReference type="PANTHER" id="PTHR13774:SF32">
    <property type="entry name" value="ANTISENSE-ENHANCING SEQUENCE 1"/>
    <property type="match status" value="1"/>
</dbReference>
<dbReference type="GO" id="GO:0005737">
    <property type="term" value="C:cytoplasm"/>
    <property type="evidence" value="ECO:0007669"/>
    <property type="project" value="TreeGrafter"/>
</dbReference>
<dbReference type="SUPFAM" id="SSF54506">
    <property type="entry name" value="Diaminopimelate epimerase-like"/>
    <property type="match status" value="1"/>
</dbReference>
<gene>
    <name evidence="2" type="ORF">JGU71_21330</name>
</gene>
<protein>
    <submittedName>
        <fullName evidence="2">PhzF family phenazine biosynthesis protein</fullName>
    </submittedName>
</protein>
<dbReference type="InterPro" id="IPR003719">
    <property type="entry name" value="Phenazine_PhzF-like"/>
</dbReference>
<proteinExistence type="predicted"/>
<dbReference type="PANTHER" id="PTHR13774">
    <property type="entry name" value="PHENAZINE BIOSYNTHESIS PROTEIN"/>
    <property type="match status" value="1"/>
</dbReference>
<dbReference type="PIRSF" id="PIRSF016184">
    <property type="entry name" value="PhzC_PhzF"/>
    <property type="match status" value="1"/>
</dbReference>
<dbReference type="Gene3D" id="3.10.310.10">
    <property type="entry name" value="Diaminopimelate Epimerase, Chain A, domain 1"/>
    <property type="match status" value="2"/>
</dbReference>
<evidence type="ECO:0000313" key="2">
    <source>
        <dbReference type="EMBL" id="MBJ8341434.1"/>
    </source>
</evidence>
<evidence type="ECO:0000313" key="3">
    <source>
        <dbReference type="Proteomes" id="UP000655868"/>
    </source>
</evidence>
<evidence type="ECO:0000256" key="1">
    <source>
        <dbReference type="PIRSR" id="PIRSR016184-1"/>
    </source>
</evidence>
<dbReference type="GO" id="GO:0016853">
    <property type="term" value="F:isomerase activity"/>
    <property type="evidence" value="ECO:0007669"/>
    <property type="project" value="TreeGrafter"/>
</dbReference>